<protein>
    <submittedName>
        <fullName evidence="1">Outer membrane protein assembly factor BamC</fullName>
    </submittedName>
</protein>
<sequence precursor="true">MSNLRHRPMIVMVLGLLSVSFLSACSSKVYNRHQAMSYASTLKIDNSKELKSLAGMPLPTQNQYFHVPFMGIRSQNDTRVDLMPPTQVLMNEQSLHAQISGNVGILVIKGSSNLIFSQIINILQKNKFATFYRQDRCKNLFTNWVRWYDPSDDKENFYSGRYQISMKEKGSYQTIKVILIGLRQKDKEVTSSFQIQNYTARMCSYLAQNLNMMMCHNEIAPVISKNYEQNIHAYTSTNDSGLSNIILCASFDHVWFWLPGILKMLNMELKESNYSHGSLKVKYTSLSRKTINKLGVMDMNFKNGYYKLQVGELGSYSSLQFFDPAGHLVNRLQYEKILSIFKLIIIKNKRT</sequence>
<dbReference type="PROSITE" id="PS51257">
    <property type="entry name" value="PROKAR_LIPOPROTEIN"/>
    <property type="match status" value="1"/>
</dbReference>
<dbReference type="OrthoDB" id="5686855at2"/>
<dbReference type="EMBL" id="LR217730">
    <property type="protein sequence ID" value="VFP85617.1"/>
    <property type="molecule type" value="Genomic_DNA"/>
</dbReference>
<dbReference type="InterPro" id="IPR042268">
    <property type="entry name" value="BamC_C"/>
</dbReference>
<dbReference type="Gene3D" id="3.30.530.50">
    <property type="match status" value="1"/>
</dbReference>
<reference evidence="1 2" key="1">
    <citation type="submission" date="2019-02" db="EMBL/GenBank/DDBJ databases">
        <authorList>
            <person name="Manzano-Marin A."/>
            <person name="Manzano-Marin A."/>
        </authorList>
    </citation>
    <scope>NUCLEOTIDE SEQUENCE [LARGE SCALE GENOMIC DNA]</scope>
    <source>
        <strain evidence="1 2">ErCipseudotsugae</strain>
    </source>
</reference>
<name>A0A451DG73_9GAMM</name>
<gene>
    <name evidence="1" type="primary">bamC</name>
    <name evidence="1" type="ORF">ERCIPSPA2889_051</name>
</gene>
<organism evidence="1 2">
    <name type="scientific">Candidatus Erwinia haradaeae</name>
    <dbReference type="NCBI Taxonomy" id="1922217"/>
    <lineage>
        <taxon>Bacteria</taxon>
        <taxon>Pseudomonadati</taxon>
        <taxon>Pseudomonadota</taxon>
        <taxon>Gammaproteobacteria</taxon>
        <taxon>Enterobacterales</taxon>
        <taxon>Erwiniaceae</taxon>
        <taxon>Erwinia</taxon>
    </lineage>
</organism>
<evidence type="ECO:0000313" key="1">
    <source>
        <dbReference type="EMBL" id="VFP85617.1"/>
    </source>
</evidence>
<dbReference type="Pfam" id="PF06804">
    <property type="entry name" value="Lipoprotein_18"/>
    <property type="match status" value="1"/>
</dbReference>
<dbReference type="AlphaFoldDB" id="A0A451DG73"/>
<dbReference type="RefSeq" id="WP_157988890.1">
    <property type="nucleotide sequence ID" value="NZ_LR217730.1"/>
</dbReference>
<dbReference type="InterPro" id="IPR010653">
    <property type="entry name" value="NlpB/DapX"/>
</dbReference>
<evidence type="ECO:0000313" key="2">
    <source>
        <dbReference type="Proteomes" id="UP000294343"/>
    </source>
</evidence>
<proteinExistence type="predicted"/>
<dbReference type="Gene3D" id="3.30.310.170">
    <property type="entry name" value="Outer membrane protein assembly factor BamC"/>
    <property type="match status" value="1"/>
</dbReference>
<dbReference type="Proteomes" id="UP000294343">
    <property type="component" value="Chromosome"/>
</dbReference>
<accession>A0A451DG73</accession>